<keyword evidence="2" id="KW-1185">Reference proteome</keyword>
<accession>A0A8T0UV55</accession>
<sequence length="117" mass="12280">MKERSGWSSAAGVRCRRAGVDLIDVSHNLAESSSSPTAMNRHGTVGVWDYQQPLLTSGHKIIGPSMCLPSRPITGLLPPLVVRPQRSIHRSASSVAAPPAPATGIAHGWGGGGLLRR</sequence>
<evidence type="ECO:0000313" key="1">
    <source>
        <dbReference type="EMBL" id="KAG2625036.1"/>
    </source>
</evidence>
<proteinExistence type="predicted"/>
<reference evidence="1" key="1">
    <citation type="submission" date="2020-05" db="EMBL/GenBank/DDBJ databases">
        <title>WGS assembly of Panicum virgatum.</title>
        <authorList>
            <person name="Lovell J.T."/>
            <person name="Jenkins J."/>
            <person name="Shu S."/>
            <person name="Juenger T.E."/>
            <person name="Schmutz J."/>
        </authorList>
    </citation>
    <scope>NUCLEOTIDE SEQUENCE</scope>
    <source>
        <strain evidence="1">AP13</strain>
    </source>
</reference>
<organism evidence="1 2">
    <name type="scientific">Panicum virgatum</name>
    <name type="common">Blackwell switchgrass</name>
    <dbReference type="NCBI Taxonomy" id="38727"/>
    <lineage>
        <taxon>Eukaryota</taxon>
        <taxon>Viridiplantae</taxon>
        <taxon>Streptophyta</taxon>
        <taxon>Embryophyta</taxon>
        <taxon>Tracheophyta</taxon>
        <taxon>Spermatophyta</taxon>
        <taxon>Magnoliopsida</taxon>
        <taxon>Liliopsida</taxon>
        <taxon>Poales</taxon>
        <taxon>Poaceae</taxon>
        <taxon>PACMAD clade</taxon>
        <taxon>Panicoideae</taxon>
        <taxon>Panicodae</taxon>
        <taxon>Paniceae</taxon>
        <taxon>Panicinae</taxon>
        <taxon>Panicum</taxon>
        <taxon>Panicum sect. Hiantes</taxon>
    </lineage>
</organism>
<gene>
    <name evidence="1" type="ORF">PVAP13_3KG162127</name>
</gene>
<comment type="caution">
    <text evidence="1">The sequence shown here is derived from an EMBL/GenBank/DDBJ whole genome shotgun (WGS) entry which is preliminary data.</text>
</comment>
<dbReference type="AlphaFoldDB" id="A0A8T0UV55"/>
<name>A0A8T0UV55_PANVG</name>
<dbReference type="EMBL" id="CM029041">
    <property type="protein sequence ID" value="KAG2625036.1"/>
    <property type="molecule type" value="Genomic_DNA"/>
</dbReference>
<dbReference type="Proteomes" id="UP000823388">
    <property type="component" value="Chromosome 3K"/>
</dbReference>
<protein>
    <submittedName>
        <fullName evidence="1">Uncharacterized protein</fullName>
    </submittedName>
</protein>
<evidence type="ECO:0000313" key="2">
    <source>
        <dbReference type="Proteomes" id="UP000823388"/>
    </source>
</evidence>